<dbReference type="InterPro" id="IPR012341">
    <property type="entry name" value="6hp_glycosidase-like_sf"/>
</dbReference>
<dbReference type="Gene3D" id="2.70.98.50">
    <property type="entry name" value="putative glycoside hydrolase family protein from bacillus halodurans"/>
    <property type="match status" value="1"/>
</dbReference>
<keyword evidence="4" id="KW-0378">Hydrolase</keyword>
<dbReference type="EMBL" id="JADYTN010000005">
    <property type="protein sequence ID" value="MCF2563129.1"/>
    <property type="molecule type" value="Genomic_DNA"/>
</dbReference>
<organism evidence="4 5">
    <name type="scientific">Xylanibacter brevis</name>
    <dbReference type="NCBI Taxonomy" id="83231"/>
    <lineage>
        <taxon>Bacteria</taxon>
        <taxon>Pseudomonadati</taxon>
        <taxon>Bacteroidota</taxon>
        <taxon>Bacteroidia</taxon>
        <taxon>Bacteroidales</taxon>
        <taxon>Prevotellaceae</taxon>
        <taxon>Xylanibacter</taxon>
    </lineage>
</organism>
<dbReference type="InterPro" id="IPR049053">
    <property type="entry name" value="AFCA-like_C"/>
</dbReference>
<dbReference type="PROSITE" id="PS51257">
    <property type="entry name" value="PROKAR_LIPOPROTEIN"/>
    <property type="match status" value="1"/>
</dbReference>
<dbReference type="PANTHER" id="PTHR31084">
    <property type="entry name" value="ALPHA-L-FUCOSIDASE 2"/>
    <property type="match status" value="1"/>
</dbReference>
<evidence type="ECO:0000259" key="3">
    <source>
        <dbReference type="Pfam" id="PF22124"/>
    </source>
</evidence>
<evidence type="ECO:0000313" key="4">
    <source>
        <dbReference type="EMBL" id="MCF2563129.1"/>
    </source>
</evidence>
<dbReference type="RefSeq" id="WP_301637564.1">
    <property type="nucleotide sequence ID" value="NZ_JADYTN010000005.1"/>
</dbReference>
<dbReference type="GO" id="GO:0016787">
    <property type="term" value="F:hydrolase activity"/>
    <property type="evidence" value="ECO:0007669"/>
    <property type="project" value="UniProtKB-KW"/>
</dbReference>
<proteinExistence type="predicted"/>
<evidence type="ECO:0000259" key="1">
    <source>
        <dbReference type="Pfam" id="PF14498"/>
    </source>
</evidence>
<dbReference type="InterPro" id="IPR027414">
    <property type="entry name" value="GH95_N_dom"/>
</dbReference>
<dbReference type="InterPro" id="IPR054363">
    <property type="entry name" value="GH95_cat"/>
</dbReference>
<sequence length="802" mass="89851">MMKRNLLLLLLFVGCVTMKAQDYRLWYDKPAMTWTQALPVGNGVVGGMVFGQPAVEHIQLNEETIWAGQPNNVVNPEAKKYLPQVQQLILEGKYREAQDLANAKVMPNAAGQNMGMPYQPFGDLYISMAGHADYQNYERWLDLSTARSMVSYTSGGVRYQREVFTPIGGPAVVAIHLTASKPGQLTFTAHMTSPHDNVLTASEGQQVILHGVSAKHEGLKGKVRFMGRLTAVTRGGHIHCSDGNLSVVGADEATLYVAIATNVKNYKDITGDEAMLSKQRLQQAITTGCEALREQHTARYRHYYDRVSLNLGADAFAKESTSRRVEHFGERTDNYLVATYFQFGRYLLISSSQPDNINPANLQGIWNEKMLPSWDSKYTTNINLEMNYWPAEPTNLTEMNAPLFRLIEEVSNTGRQTAREMYGVDGWVLHHNTDQWRITGPVDRAQTGLWPVGSAWLCRHLWEHYLYTADKDFLKKSYPVMLQAALFYTQTMIPDPRHHNWLVVCPGESPEHGGKGRPSPLDAGVTMDNQIVSELYTNVLAAAKLLGEHNDTLDLIKQQLSQMPPMQVGRWGQLQEWLDDVDDPNDNHRHFSHLFGLYPSNQISPYRTPRLFDAAKVSLTHRGDVSTGWSMGWKVCSWARLLDGDHAYKLIKDQLTLTADTFLIFGTVKQRGGTYPNLFDAHPPFQIDGNFGCTAGIAEMLLQSHDGFLYLLPALPSVWPNGSVKGLVARGGFEVDMDWQNGRITKAVIHSRHGGKCLIRSKVALHHKNLKRIKDTQKGADGIAPTQLYQLTTVAGGEYILK</sequence>
<dbReference type="Pfam" id="PF22124">
    <property type="entry name" value="Glyco_hydro_95_cat"/>
    <property type="match status" value="1"/>
</dbReference>
<evidence type="ECO:0000313" key="5">
    <source>
        <dbReference type="Proteomes" id="UP001200470"/>
    </source>
</evidence>
<feature type="domain" description="Alpha fucosidase A-like C-terminal" evidence="2">
    <location>
        <begin position="703"/>
        <end position="800"/>
    </location>
</feature>
<dbReference type="Pfam" id="PF21307">
    <property type="entry name" value="Glyco_hydro_95_C"/>
    <property type="match status" value="1"/>
</dbReference>
<evidence type="ECO:0000259" key="2">
    <source>
        <dbReference type="Pfam" id="PF21307"/>
    </source>
</evidence>
<name>A0ABS9CEI9_9BACT</name>
<accession>A0ABS9CEI9</accession>
<gene>
    <name evidence="4" type="ORF">I6E12_03255</name>
</gene>
<dbReference type="SUPFAM" id="SSF48208">
    <property type="entry name" value="Six-hairpin glycosidases"/>
    <property type="match status" value="1"/>
</dbReference>
<protein>
    <submittedName>
        <fullName evidence="4">Glycoside hydrolase family 95 protein</fullName>
    </submittedName>
</protein>
<dbReference type="Gene3D" id="2.60.40.1180">
    <property type="entry name" value="Golgi alpha-mannosidase II"/>
    <property type="match status" value="1"/>
</dbReference>
<dbReference type="PIRSF" id="PIRSF007663">
    <property type="entry name" value="UCP007663"/>
    <property type="match status" value="1"/>
</dbReference>
<feature type="domain" description="Glycosyl hydrolase family 95 N-terminal" evidence="1">
    <location>
        <begin position="25"/>
        <end position="265"/>
    </location>
</feature>
<dbReference type="InterPro" id="IPR008928">
    <property type="entry name" value="6-hairpin_glycosidase_sf"/>
</dbReference>
<dbReference type="InterPro" id="IPR016518">
    <property type="entry name" value="Alpha-L-fucosidase"/>
</dbReference>
<reference evidence="4 5" key="1">
    <citation type="submission" date="2020-12" db="EMBL/GenBank/DDBJ databases">
        <title>Whole genome sequences of gut porcine anaerobes.</title>
        <authorList>
            <person name="Kubasova T."/>
            <person name="Jahodarova E."/>
            <person name="Rychlik I."/>
        </authorList>
    </citation>
    <scope>NUCLEOTIDE SEQUENCE [LARGE SCALE GENOMIC DNA]</scope>
    <source>
        <strain evidence="4 5">An925</strain>
    </source>
</reference>
<dbReference type="Gene3D" id="1.50.10.10">
    <property type="match status" value="1"/>
</dbReference>
<feature type="domain" description="Glycosyl hydrolase family 95 catalytic" evidence="3">
    <location>
        <begin position="289"/>
        <end position="701"/>
    </location>
</feature>
<dbReference type="Pfam" id="PF14498">
    <property type="entry name" value="Glyco_hyd_65N_2"/>
    <property type="match status" value="1"/>
</dbReference>
<dbReference type="PANTHER" id="PTHR31084:SF0">
    <property type="entry name" value="ALPHA-L-FUCOSIDASE 2"/>
    <property type="match status" value="1"/>
</dbReference>
<comment type="caution">
    <text evidence="4">The sequence shown here is derived from an EMBL/GenBank/DDBJ whole genome shotgun (WGS) entry which is preliminary data.</text>
</comment>
<dbReference type="InterPro" id="IPR013780">
    <property type="entry name" value="Glyco_hydro_b"/>
</dbReference>
<dbReference type="Proteomes" id="UP001200470">
    <property type="component" value="Unassembled WGS sequence"/>
</dbReference>
<keyword evidence="5" id="KW-1185">Reference proteome</keyword>